<dbReference type="GeneID" id="300099906"/>
<reference evidence="2 3" key="1">
    <citation type="submission" date="2018-08" db="EMBL/GenBank/DDBJ databases">
        <title>The complete genome sequence of Streptomyces seoulensis, a pioneer strain for nickel superoxide dismutase discovery.</title>
        <authorList>
            <person name="Shin J."/>
            <person name="Lee J.-S."/>
            <person name="Lee E.-J."/>
            <person name="Youn H.-D."/>
        </authorList>
    </citation>
    <scope>NUCLEOTIDE SEQUENCE [LARGE SCALE GENOMIC DNA]</scope>
    <source>
        <strain evidence="2 3">KCTC 9819</strain>
    </source>
</reference>
<dbReference type="PANTHER" id="PTHR40086">
    <property type="entry name" value="PHOSPHOTRANSFERASE YTMP-RELATED"/>
    <property type="match status" value="1"/>
</dbReference>
<sequence>MSPETVSIARLNAAGASGDDKVVEGPLQGYHHETYVFPLAGEAARLHPGRWKCREPRDGLLWFDRRCFASEERLLTALGDRVPRVPGLVEVGGMRLMRFIEGATLGTLHPSGTEVPEGMCRQITELFGKLAAIGPDDVTAERRCGAEDRPADGDSDGFLERLVHFTEHRVYRRNLDRFERLFAELGLTETSFKHLRAHVHGLSRRPFCLLHADLHRENFIVDPVDRLWTIDWELAMVGDPLYDLATHLHLMRYPAAQSREIAARWHTTVRAVRPRGVRGWADDLAPLLAYKRAQSVFTDVIRSALALESPTAPPVASLAVKLREILARGARPLGVVEVPEAGRVADALARWHAAQASAPSSGPAPVDGRC</sequence>
<dbReference type="GO" id="GO:0016740">
    <property type="term" value="F:transferase activity"/>
    <property type="evidence" value="ECO:0007669"/>
    <property type="project" value="UniProtKB-KW"/>
</dbReference>
<dbReference type="Gene3D" id="3.90.1200.10">
    <property type="match status" value="1"/>
</dbReference>
<dbReference type="Pfam" id="PF01636">
    <property type="entry name" value="APH"/>
    <property type="match status" value="1"/>
</dbReference>
<dbReference type="AlphaFoldDB" id="A0A4P6TUN7"/>
<dbReference type="SUPFAM" id="SSF56112">
    <property type="entry name" value="Protein kinase-like (PK-like)"/>
    <property type="match status" value="1"/>
</dbReference>
<organism evidence="2 3">
    <name type="scientific">Streptomyces seoulensis</name>
    <dbReference type="NCBI Taxonomy" id="73044"/>
    <lineage>
        <taxon>Bacteria</taxon>
        <taxon>Bacillati</taxon>
        <taxon>Actinomycetota</taxon>
        <taxon>Actinomycetes</taxon>
        <taxon>Kitasatosporales</taxon>
        <taxon>Streptomycetaceae</taxon>
        <taxon>Streptomyces</taxon>
    </lineage>
</organism>
<dbReference type="OrthoDB" id="3454210at2"/>
<evidence type="ECO:0000259" key="1">
    <source>
        <dbReference type="Pfam" id="PF01636"/>
    </source>
</evidence>
<keyword evidence="3" id="KW-1185">Reference proteome</keyword>
<feature type="domain" description="Aminoglycoside phosphotransferase" evidence="1">
    <location>
        <begin position="68"/>
        <end position="273"/>
    </location>
</feature>
<proteinExistence type="predicted"/>
<dbReference type="InterPro" id="IPR052077">
    <property type="entry name" value="CcrZ_PhaseVar_Mediator"/>
</dbReference>
<protein>
    <submittedName>
        <fullName evidence="2">Aminoglycoside phosphotransferase family protein</fullName>
    </submittedName>
</protein>
<evidence type="ECO:0000313" key="2">
    <source>
        <dbReference type="EMBL" id="QBJ91179.1"/>
    </source>
</evidence>
<dbReference type="KEGG" id="sseo:D0Z67_13325"/>
<dbReference type="PANTHER" id="PTHR40086:SF1">
    <property type="entry name" value="CELL CYCLE REGULATOR CCRZ"/>
    <property type="match status" value="1"/>
</dbReference>
<dbReference type="STRING" id="73044.GCA_000725795_01526"/>
<dbReference type="RefSeq" id="WP_051888192.1">
    <property type="nucleotide sequence ID" value="NZ_CP032229.1"/>
</dbReference>
<name>A0A4P6TUN7_STRSO</name>
<evidence type="ECO:0000313" key="3">
    <source>
        <dbReference type="Proteomes" id="UP000292547"/>
    </source>
</evidence>
<accession>A0A4P6TUN7</accession>
<gene>
    <name evidence="2" type="ORF">D0Z67_13325</name>
</gene>
<keyword evidence="2" id="KW-0808">Transferase</keyword>
<dbReference type="InterPro" id="IPR002575">
    <property type="entry name" value="Aminoglycoside_PTrfase"/>
</dbReference>
<dbReference type="EMBL" id="CP032229">
    <property type="protein sequence ID" value="QBJ91179.1"/>
    <property type="molecule type" value="Genomic_DNA"/>
</dbReference>
<dbReference type="Proteomes" id="UP000292547">
    <property type="component" value="Chromosome"/>
</dbReference>
<dbReference type="InterPro" id="IPR011009">
    <property type="entry name" value="Kinase-like_dom_sf"/>
</dbReference>